<keyword evidence="2" id="KW-1185">Reference proteome</keyword>
<accession>A0ACC0VMJ7</accession>
<gene>
    <name evidence="1" type="ORF">PsorP6_016404</name>
</gene>
<proteinExistence type="predicted"/>
<dbReference type="EMBL" id="CM047587">
    <property type="protein sequence ID" value="KAI9907006.1"/>
    <property type="molecule type" value="Genomic_DNA"/>
</dbReference>
<dbReference type="Proteomes" id="UP001163321">
    <property type="component" value="Chromosome 8"/>
</dbReference>
<name>A0ACC0VMJ7_9STRA</name>
<evidence type="ECO:0000313" key="1">
    <source>
        <dbReference type="EMBL" id="KAI9907006.1"/>
    </source>
</evidence>
<reference evidence="1 2" key="1">
    <citation type="journal article" date="2022" name="bioRxiv">
        <title>The genome of the oomycete Peronosclerospora sorghi, a cosmopolitan pathogen of maize and sorghum, is inflated with dispersed pseudogenes.</title>
        <authorList>
            <person name="Fletcher K."/>
            <person name="Martin F."/>
            <person name="Isakeit T."/>
            <person name="Cavanaugh K."/>
            <person name="Magill C."/>
            <person name="Michelmore R."/>
        </authorList>
    </citation>
    <scope>NUCLEOTIDE SEQUENCE [LARGE SCALE GENOMIC DNA]</scope>
    <source>
        <strain evidence="1">P6</strain>
    </source>
</reference>
<comment type="caution">
    <text evidence="1">The sequence shown here is derived from an EMBL/GenBank/DDBJ whole genome shotgun (WGS) entry which is preliminary data.</text>
</comment>
<sequence>MKSLVTELVLITELQGSPPQESPRSPDPAADDNLVLSDGRRYAVTITSVWSLLEDQGSFVVRLIQDFETSEDADLSKTLKVIAKMLVTSADKIGSITAERDHSNAATAKPLPPVPLQQLVKLPRAKKFNDIVNE</sequence>
<protein>
    <submittedName>
        <fullName evidence="1">Uncharacterized protein</fullName>
    </submittedName>
</protein>
<organism evidence="1 2">
    <name type="scientific">Peronosclerospora sorghi</name>
    <dbReference type="NCBI Taxonomy" id="230839"/>
    <lineage>
        <taxon>Eukaryota</taxon>
        <taxon>Sar</taxon>
        <taxon>Stramenopiles</taxon>
        <taxon>Oomycota</taxon>
        <taxon>Peronosporomycetes</taxon>
        <taxon>Peronosporales</taxon>
        <taxon>Peronosporaceae</taxon>
        <taxon>Peronosclerospora</taxon>
    </lineage>
</organism>
<evidence type="ECO:0000313" key="2">
    <source>
        <dbReference type="Proteomes" id="UP001163321"/>
    </source>
</evidence>